<dbReference type="AlphaFoldDB" id="A0A1L3LRU1"/>
<accession>A0A1L3LRU1</accession>
<dbReference type="STRING" id="194963.SAMCFNEI73_Ch3550"/>
<protein>
    <submittedName>
        <fullName evidence="1">Uncharacterized protein</fullName>
    </submittedName>
</protein>
<organism evidence="1 2">
    <name type="scientific">Sinorhizobium americanum</name>
    <dbReference type="NCBI Taxonomy" id="194963"/>
    <lineage>
        <taxon>Bacteria</taxon>
        <taxon>Pseudomonadati</taxon>
        <taxon>Pseudomonadota</taxon>
        <taxon>Alphaproteobacteria</taxon>
        <taxon>Hyphomicrobiales</taxon>
        <taxon>Rhizobiaceae</taxon>
        <taxon>Sinorhizobium/Ensifer group</taxon>
        <taxon>Sinorhizobium</taxon>
    </lineage>
</organism>
<dbReference type="Proteomes" id="UP000182306">
    <property type="component" value="Chromosome"/>
</dbReference>
<evidence type="ECO:0000313" key="1">
    <source>
        <dbReference type="EMBL" id="APG92801.1"/>
    </source>
</evidence>
<name>A0A1L3LRU1_9HYPH</name>
<dbReference type="EMBL" id="CP013107">
    <property type="protein sequence ID" value="APG92801.1"/>
    <property type="molecule type" value="Genomic_DNA"/>
</dbReference>
<dbReference type="KEGG" id="same:SAMCFNEI73_Ch3550"/>
<gene>
    <name evidence="1" type="ORF">SAMCFNEI73_Ch3550</name>
</gene>
<keyword evidence="2" id="KW-1185">Reference proteome</keyword>
<proteinExistence type="predicted"/>
<reference evidence="1 2" key="1">
    <citation type="submission" date="2015-10" db="EMBL/GenBank/DDBJ databases">
        <title>Genomic differences between typical nodule nitrogen-fixing rhizobial strains and those coming from bean seeds.</title>
        <authorList>
            <person name="Peralta H."/>
            <person name="Aguilar-Vera A."/>
            <person name="Diaz R."/>
            <person name="Mora Y."/>
            <person name="Martinez-Batallar G."/>
            <person name="Salazar E."/>
            <person name="Vargas-Lagunas C."/>
            <person name="Encarnacion S."/>
            <person name="Girard L."/>
            <person name="Mora J."/>
        </authorList>
    </citation>
    <scope>NUCLEOTIDE SEQUENCE [LARGE SCALE GENOMIC DNA]</scope>
    <source>
        <strain evidence="1 2">CFNEI 73</strain>
    </source>
</reference>
<evidence type="ECO:0000313" key="2">
    <source>
        <dbReference type="Proteomes" id="UP000182306"/>
    </source>
</evidence>
<sequence length="38" mass="3945">MREVALAQRAGHGQCGLCAIERHARGISPNDPTLTGGT</sequence>